<dbReference type="EMBL" id="JAUSVY010000004">
    <property type="protein sequence ID" value="MDQ0505185.1"/>
    <property type="molecule type" value="Genomic_DNA"/>
</dbReference>
<protein>
    <submittedName>
        <fullName evidence="3">Ribosome-associated protein</fullName>
    </submittedName>
</protein>
<feature type="compositionally biased region" description="Basic residues" evidence="1">
    <location>
        <begin position="125"/>
        <end position="140"/>
    </location>
</feature>
<feature type="domain" description="Prokaryotic-type class I peptide chain release factors" evidence="2">
    <location>
        <begin position="21"/>
        <end position="37"/>
    </location>
</feature>
<evidence type="ECO:0000259" key="2">
    <source>
        <dbReference type="PROSITE" id="PS00745"/>
    </source>
</evidence>
<dbReference type="RefSeq" id="WP_237344369.1">
    <property type="nucleotide sequence ID" value="NZ_JABWGX010000004.1"/>
</dbReference>
<evidence type="ECO:0000256" key="1">
    <source>
        <dbReference type="SAM" id="MobiDB-lite"/>
    </source>
</evidence>
<feature type="region of interest" description="Disordered" evidence="1">
    <location>
        <begin position="104"/>
        <end position="140"/>
    </location>
</feature>
<dbReference type="Pfam" id="PF00472">
    <property type="entry name" value="RF-1"/>
    <property type="match status" value="1"/>
</dbReference>
<dbReference type="Proteomes" id="UP001241747">
    <property type="component" value="Unassembled WGS sequence"/>
</dbReference>
<evidence type="ECO:0000313" key="4">
    <source>
        <dbReference type="Proteomes" id="UP001241747"/>
    </source>
</evidence>
<evidence type="ECO:0000313" key="3">
    <source>
        <dbReference type="EMBL" id="MDQ0505185.1"/>
    </source>
</evidence>
<dbReference type="PANTHER" id="PTHR47814:SF1">
    <property type="entry name" value="PEPTIDYL-TRNA HYDROLASE ARFB"/>
    <property type="match status" value="1"/>
</dbReference>
<accession>A0ABU0LDP9</accession>
<sequence length="140" mass="15859">MIEITPRIAISEDDIEYAFVRASGPGGQNVNKVSSAVQLRFHMARSPDLPGPVKERLARLAGRRLTQDGVIVIQAQRFRTQERNRDDAIERLVELIRSATVVAPPRRPTRPTLGSKERRLAAKERRGHIKTLRQNKPHLD</sequence>
<dbReference type="InterPro" id="IPR000352">
    <property type="entry name" value="Pep_chain_release_fac_I"/>
</dbReference>
<dbReference type="SUPFAM" id="SSF110916">
    <property type="entry name" value="Peptidyl-tRNA hydrolase domain-like"/>
    <property type="match status" value="1"/>
</dbReference>
<dbReference type="Gene3D" id="3.30.160.20">
    <property type="match status" value="1"/>
</dbReference>
<keyword evidence="4" id="KW-1185">Reference proteome</keyword>
<proteinExistence type="predicted"/>
<name>A0ABU0LDP9_XANAG</name>
<dbReference type="NCBIfam" id="NF006718">
    <property type="entry name" value="PRK09256.1"/>
    <property type="match status" value="1"/>
</dbReference>
<feature type="compositionally biased region" description="Basic and acidic residues" evidence="1">
    <location>
        <begin position="115"/>
        <end position="124"/>
    </location>
</feature>
<organism evidence="3 4">
    <name type="scientific">Xanthobacter agilis</name>
    <dbReference type="NCBI Taxonomy" id="47492"/>
    <lineage>
        <taxon>Bacteria</taxon>
        <taxon>Pseudomonadati</taxon>
        <taxon>Pseudomonadota</taxon>
        <taxon>Alphaproteobacteria</taxon>
        <taxon>Hyphomicrobiales</taxon>
        <taxon>Xanthobacteraceae</taxon>
        <taxon>Xanthobacter</taxon>
    </lineage>
</organism>
<comment type="caution">
    <text evidence="3">The sequence shown here is derived from an EMBL/GenBank/DDBJ whole genome shotgun (WGS) entry which is preliminary data.</text>
</comment>
<dbReference type="PROSITE" id="PS00745">
    <property type="entry name" value="RF_PROK_I"/>
    <property type="match status" value="1"/>
</dbReference>
<gene>
    <name evidence="3" type="ORF">QOZ94_001981</name>
</gene>
<reference evidence="3 4" key="1">
    <citation type="submission" date="2023-07" db="EMBL/GenBank/DDBJ databases">
        <title>Genomic Encyclopedia of Type Strains, Phase IV (KMG-IV): sequencing the most valuable type-strain genomes for metagenomic binning, comparative biology and taxonomic classification.</title>
        <authorList>
            <person name="Goeker M."/>
        </authorList>
    </citation>
    <scope>NUCLEOTIDE SEQUENCE [LARGE SCALE GENOMIC DNA]</scope>
    <source>
        <strain evidence="3 4">DSM 3770</strain>
    </source>
</reference>
<dbReference type="PANTHER" id="PTHR47814">
    <property type="entry name" value="PEPTIDYL-TRNA HYDROLASE ARFB"/>
    <property type="match status" value="1"/>
</dbReference>